<sequence length="250" mass="26447">MLDKIAIVTGGSRGIGVAVAKELAKRGAKILLTYNAGESSARSVVREIEEAGGEAIMVQAEGTDRNAPSQIVEVAVNRWGHIDIIVNNAGYGENALLQDLTHESWDAMMDINVRFPVFLLKAALPHLGKAPRIVNISSVAARSGPPMMTAYASSKAALEGATRVFARELGQRYNLTANCVNPGPVATDMWLRDTAPELLAGWEKLQAGTPAGDRIATTDDIAQIVAFLASECSRWSTGSVVNANGGAVYS</sequence>
<dbReference type="InterPro" id="IPR057326">
    <property type="entry name" value="KR_dom"/>
</dbReference>
<dbReference type="SMART" id="SM00822">
    <property type="entry name" value="PKS_KR"/>
    <property type="match status" value="1"/>
</dbReference>
<dbReference type="Proteomes" id="UP001172673">
    <property type="component" value="Unassembled WGS sequence"/>
</dbReference>
<proteinExistence type="inferred from homology"/>
<dbReference type="SUPFAM" id="SSF51735">
    <property type="entry name" value="NAD(P)-binding Rossmann-fold domains"/>
    <property type="match status" value="1"/>
</dbReference>
<keyword evidence="3" id="KW-0560">Oxidoreductase</keyword>
<dbReference type="FunFam" id="3.40.50.720:FF:000374">
    <property type="entry name" value="3-oxoacyl-(Acyl-carrier-protein) reductase"/>
    <property type="match status" value="1"/>
</dbReference>
<dbReference type="PRINTS" id="PR00081">
    <property type="entry name" value="GDHRDH"/>
</dbReference>
<evidence type="ECO:0000259" key="4">
    <source>
        <dbReference type="SMART" id="SM00822"/>
    </source>
</evidence>
<dbReference type="PANTHER" id="PTHR43639:SF1">
    <property type="entry name" value="SHORT-CHAIN DEHYDROGENASE_REDUCTASE FAMILY PROTEIN"/>
    <property type="match status" value="1"/>
</dbReference>
<evidence type="ECO:0000256" key="1">
    <source>
        <dbReference type="ARBA" id="ARBA00006484"/>
    </source>
</evidence>
<feature type="domain" description="Ketoreductase" evidence="4">
    <location>
        <begin position="4"/>
        <end position="189"/>
    </location>
</feature>
<dbReference type="PANTHER" id="PTHR43639">
    <property type="entry name" value="OXIDOREDUCTASE, SHORT-CHAIN DEHYDROGENASE/REDUCTASE FAMILY (AFU_ORTHOLOGUE AFUA_5G02870)"/>
    <property type="match status" value="1"/>
</dbReference>
<dbReference type="Gene3D" id="3.40.50.720">
    <property type="entry name" value="NAD(P)-binding Rossmann-like Domain"/>
    <property type="match status" value="1"/>
</dbReference>
<comment type="caution">
    <text evidence="5">The sequence shown here is derived from an EMBL/GenBank/DDBJ whole genome shotgun (WGS) entry which is preliminary data.</text>
</comment>
<keyword evidence="2" id="KW-0521">NADP</keyword>
<reference evidence="5" key="1">
    <citation type="submission" date="2022-10" db="EMBL/GenBank/DDBJ databases">
        <title>Culturing micro-colonial fungi from biological soil crusts in the Mojave desert and describing Neophaeococcomyces mojavensis, and introducing the new genera and species Taxawa tesnikishii.</title>
        <authorList>
            <person name="Kurbessoian T."/>
            <person name="Stajich J.E."/>
        </authorList>
    </citation>
    <scope>NUCLEOTIDE SEQUENCE</scope>
    <source>
        <strain evidence="5">TK_41</strain>
    </source>
</reference>
<evidence type="ECO:0000256" key="3">
    <source>
        <dbReference type="ARBA" id="ARBA00023002"/>
    </source>
</evidence>
<dbReference type="AlphaFoldDB" id="A0AA38XEP5"/>
<gene>
    <name evidence="5" type="ORF">H2200_003702</name>
</gene>
<dbReference type="InterPro" id="IPR002347">
    <property type="entry name" value="SDR_fam"/>
</dbReference>
<dbReference type="InterPro" id="IPR036291">
    <property type="entry name" value="NAD(P)-bd_dom_sf"/>
</dbReference>
<evidence type="ECO:0000256" key="2">
    <source>
        <dbReference type="ARBA" id="ARBA00022857"/>
    </source>
</evidence>
<accession>A0AA38XEP5</accession>
<keyword evidence="6" id="KW-1185">Reference proteome</keyword>
<dbReference type="Pfam" id="PF13561">
    <property type="entry name" value="adh_short_C2"/>
    <property type="match status" value="1"/>
</dbReference>
<comment type="similarity">
    <text evidence="1">Belongs to the short-chain dehydrogenases/reductases (SDR) family.</text>
</comment>
<dbReference type="PRINTS" id="PR00080">
    <property type="entry name" value="SDRFAMILY"/>
</dbReference>
<dbReference type="EMBL" id="JAPDRK010000005">
    <property type="protein sequence ID" value="KAJ9612105.1"/>
    <property type="molecule type" value="Genomic_DNA"/>
</dbReference>
<dbReference type="GO" id="GO:0016491">
    <property type="term" value="F:oxidoreductase activity"/>
    <property type="evidence" value="ECO:0007669"/>
    <property type="project" value="UniProtKB-KW"/>
</dbReference>
<evidence type="ECO:0000313" key="5">
    <source>
        <dbReference type="EMBL" id="KAJ9612105.1"/>
    </source>
</evidence>
<organism evidence="5 6">
    <name type="scientific">Cladophialophora chaetospira</name>
    <dbReference type="NCBI Taxonomy" id="386627"/>
    <lineage>
        <taxon>Eukaryota</taxon>
        <taxon>Fungi</taxon>
        <taxon>Dikarya</taxon>
        <taxon>Ascomycota</taxon>
        <taxon>Pezizomycotina</taxon>
        <taxon>Eurotiomycetes</taxon>
        <taxon>Chaetothyriomycetidae</taxon>
        <taxon>Chaetothyriales</taxon>
        <taxon>Herpotrichiellaceae</taxon>
        <taxon>Cladophialophora</taxon>
    </lineage>
</organism>
<protein>
    <recommendedName>
        <fullName evidence="4">Ketoreductase domain-containing protein</fullName>
    </recommendedName>
</protein>
<evidence type="ECO:0000313" key="6">
    <source>
        <dbReference type="Proteomes" id="UP001172673"/>
    </source>
</evidence>
<name>A0AA38XEP5_9EURO</name>